<evidence type="ECO:0000313" key="4">
    <source>
        <dbReference type="Proteomes" id="UP000317998"/>
    </source>
</evidence>
<feature type="compositionally biased region" description="Low complexity" evidence="1">
    <location>
        <begin position="227"/>
        <end position="249"/>
    </location>
</feature>
<name>A0A542YK98_9MICO</name>
<proteinExistence type="predicted"/>
<dbReference type="Pfam" id="PF11209">
    <property type="entry name" value="LmeA"/>
    <property type="match status" value="1"/>
</dbReference>
<keyword evidence="4" id="KW-1185">Reference proteome</keyword>
<keyword evidence="2" id="KW-0472">Membrane</keyword>
<accession>A0A542YK98</accession>
<sequence>MVRRPSYDDYTASGPGVGRKVVKIVAGLVVTLLLLGGAVVILDMAARDFTQARARDQVASRLPAGSGDVQVSIGGFSFFQQLLSGSFDDVGLSFTMSEGALTQLASEGGFAGQMRLVGSGITVEGKVDVLGVAVPYTIDLDPSLDGGYLVLTATGVSAAEAVDIDLTQFVDLATVGAKVCTASLLPESIRLTKVEPEGGVLRFEAVGTGVPVDLDQLMTRGSCDEVAPGTEAPADTPAEAPADGGAPAA</sequence>
<reference evidence="3 4" key="1">
    <citation type="submission" date="2019-06" db="EMBL/GenBank/DDBJ databases">
        <title>Sequencing the genomes of 1000 actinobacteria strains.</title>
        <authorList>
            <person name="Klenk H.-P."/>
        </authorList>
    </citation>
    <scope>NUCLEOTIDE SEQUENCE [LARGE SCALE GENOMIC DNA]</scope>
    <source>
        <strain evidence="3 4">DSM 26477</strain>
    </source>
</reference>
<dbReference type="EMBL" id="VFOM01000001">
    <property type="protein sequence ID" value="TQL48526.1"/>
    <property type="molecule type" value="Genomic_DNA"/>
</dbReference>
<gene>
    <name evidence="3" type="ORF">FB562_1620</name>
</gene>
<dbReference type="AlphaFoldDB" id="A0A542YK98"/>
<feature type="transmembrane region" description="Helical" evidence="2">
    <location>
        <begin position="24"/>
        <end position="45"/>
    </location>
</feature>
<keyword evidence="2" id="KW-0812">Transmembrane</keyword>
<comment type="caution">
    <text evidence="3">The sequence shown here is derived from an EMBL/GenBank/DDBJ whole genome shotgun (WGS) entry which is preliminary data.</text>
</comment>
<dbReference type="RefSeq" id="WP_141880616.1">
    <property type="nucleotide sequence ID" value="NZ_VFOM01000001.1"/>
</dbReference>
<dbReference type="OrthoDB" id="5116168at2"/>
<organism evidence="3 4">
    <name type="scientific">Homoserinimonas aerilata</name>
    <dbReference type="NCBI Taxonomy" id="1162970"/>
    <lineage>
        <taxon>Bacteria</taxon>
        <taxon>Bacillati</taxon>
        <taxon>Actinomycetota</taxon>
        <taxon>Actinomycetes</taxon>
        <taxon>Micrococcales</taxon>
        <taxon>Microbacteriaceae</taxon>
        <taxon>Homoserinimonas</taxon>
    </lineage>
</organism>
<keyword evidence="2" id="KW-1133">Transmembrane helix</keyword>
<feature type="region of interest" description="Disordered" evidence="1">
    <location>
        <begin position="225"/>
        <end position="249"/>
    </location>
</feature>
<dbReference type="InterPro" id="IPR021373">
    <property type="entry name" value="DUF2993"/>
</dbReference>
<dbReference type="Proteomes" id="UP000317998">
    <property type="component" value="Unassembled WGS sequence"/>
</dbReference>
<protein>
    <submittedName>
        <fullName evidence="3">DUF2993 family protein</fullName>
    </submittedName>
</protein>
<evidence type="ECO:0000256" key="1">
    <source>
        <dbReference type="SAM" id="MobiDB-lite"/>
    </source>
</evidence>
<evidence type="ECO:0000256" key="2">
    <source>
        <dbReference type="SAM" id="Phobius"/>
    </source>
</evidence>
<evidence type="ECO:0000313" key="3">
    <source>
        <dbReference type="EMBL" id="TQL48526.1"/>
    </source>
</evidence>